<dbReference type="Proteomes" id="UP001321473">
    <property type="component" value="Unassembled WGS sequence"/>
</dbReference>
<name>A0AAQ4EFH2_AMBAM</name>
<evidence type="ECO:0000313" key="2">
    <source>
        <dbReference type="Proteomes" id="UP001321473"/>
    </source>
</evidence>
<evidence type="ECO:0000313" key="1">
    <source>
        <dbReference type="EMBL" id="KAK8773555.1"/>
    </source>
</evidence>
<accession>A0AAQ4EFH2</accession>
<proteinExistence type="predicted"/>
<dbReference type="AlphaFoldDB" id="A0AAQ4EFH2"/>
<dbReference type="EMBL" id="JARKHS020016687">
    <property type="protein sequence ID" value="KAK8773555.1"/>
    <property type="molecule type" value="Genomic_DNA"/>
</dbReference>
<reference evidence="1 2" key="1">
    <citation type="journal article" date="2023" name="Arcadia Sci">
        <title>De novo assembly of a long-read Amblyomma americanum tick genome.</title>
        <authorList>
            <person name="Chou S."/>
            <person name="Poskanzer K.E."/>
            <person name="Rollins M."/>
            <person name="Thuy-Boun P.S."/>
        </authorList>
    </citation>
    <scope>NUCLEOTIDE SEQUENCE [LARGE SCALE GENOMIC DNA]</scope>
    <source>
        <strain evidence="1">F_SG_1</strain>
        <tissue evidence="1">Salivary glands</tissue>
    </source>
</reference>
<sequence length="200" mass="23252">MWEASEYQNQLAFVCLTIIAGKLAVNTDFCCHFKSKPVVQLLMSRIVLMRAISLSLQNLQVLEGHSRRMCRIMSPERWRQYQFLTDCLWVACSQDKHQVLCFPKRKPPSSKGQLLVLGNQRVPESFWKGLKLGGKFFVQPKLQKDKKLSLRRSISCHVRQEEQPWFLVECVKAVKVTEGQGRREKIDNPAKILVLRPLER</sequence>
<comment type="caution">
    <text evidence="1">The sequence shown here is derived from an EMBL/GenBank/DDBJ whole genome shotgun (WGS) entry which is preliminary data.</text>
</comment>
<protein>
    <submittedName>
        <fullName evidence="1">Uncharacterized protein</fullName>
    </submittedName>
</protein>
<keyword evidence="2" id="KW-1185">Reference proteome</keyword>
<organism evidence="1 2">
    <name type="scientific">Amblyomma americanum</name>
    <name type="common">Lone star tick</name>
    <dbReference type="NCBI Taxonomy" id="6943"/>
    <lineage>
        <taxon>Eukaryota</taxon>
        <taxon>Metazoa</taxon>
        <taxon>Ecdysozoa</taxon>
        <taxon>Arthropoda</taxon>
        <taxon>Chelicerata</taxon>
        <taxon>Arachnida</taxon>
        <taxon>Acari</taxon>
        <taxon>Parasitiformes</taxon>
        <taxon>Ixodida</taxon>
        <taxon>Ixodoidea</taxon>
        <taxon>Ixodidae</taxon>
        <taxon>Amblyomminae</taxon>
        <taxon>Amblyomma</taxon>
    </lineage>
</organism>
<gene>
    <name evidence="1" type="ORF">V5799_011911</name>
</gene>